<keyword evidence="4" id="KW-1185">Reference proteome</keyword>
<feature type="domain" description="Carrier" evidence="2">
    <location>
        <begin position="475"/>
        <end position="550"/>
    </location>
</feature>
<keyword evidence="1" id="KW-0472">Membrane</keyword>
<dbReference type="Proteomes" id="UP000199258">
    <property type="component" value="Unassembled WGS sequence"/>
</dbReference>
<feature type="transmembrane region" description="Helical" evidence="1">
    <location>
        <begin position="809"/>
        <end position="828"/>
    </location>
</feature>
<protein>
    <submittedName>
        <fullName evidence="3">Acyl-CoA synthetase (AMP-forming)/AMP-acid ligase II</fullName>
    </submittedName>
</protein>
<keyword evidence="1" id="KW-0812">Transmembrane</keyword>
<feature type="transmembrane region" description="Helical" evidence="1">
    <location>
        <begin position="738"/>
        <end position="754"/>
    </location>
</feature>
<evidence type="ECO:0000256" key="1">
    <source>
        <dbReference type="SAM" id="Phobius"/>
    </source>
</evidence>
<dbReference type="InterPro" id="IPR009081">
    <property type="entry name" value="PP-bd_ACP"/>
</dbReference>
<feature type="transmembrane region" description="Helical" evidence="1">
    <location>
        <begin position="714"/>
        <end position="731"/>
    </location>
</feature>
<dbReference type="SUPFAM" id="SSF56801">
    <property type="entry name" value="Acetyl-CoA synthetase-like"/>
    <property type="match status" value="1"/>
</dbReference>
<feature type="transmembrane region" description="Helical" evidence="1">
    <location>
        <begin position="617"/>
        <end position="638"/>
    </location>
</feature>
<dbReference type="Pfam" id="PF00550">
    <property type="entry name" value="PP-binding"/>
    <property type="match status" value="1"/>
</dbReference>
<dbReference type="EMBL" id="FNDT01000001">
    <property type="protein sequence ID" value="SDH47805.1"/>
    <property type="molecule type" value="Genomic_DNA"/>
</dbReference>
<dbReference type="STRING" id="335973.SAMN04488693_101356"/>
<feature type="transmembrane region" description="Helical" evidence="1">
    <location>
        <begin position="784"/>
        <end position="803"/>
    </location>
</feature>
<dbReference type="SUPFAM" id="SSF47336">
    <property type="entry name" value="ACP-like"/>
    <property type="match status" value="1"/>
</dbReference>
<accession>A0A1G8CQP6</accession>
<dbReference type="PANTHER" id="PTHR43767:SF10">
    <property type="entry name" value="SURFACTIN SYNTHASE SUBUNIT 1"/>
    <property type="match status" value="1"/>
</dbReference>
<feature type="transmembrane region" description="Helical" evidence="1">
    <location>
        <begin position="552"/>
        <end position="571"/>
    </location>
</feature>
<feature type="transmembrane region" description="Helical" evidence="1">
    <location>
        <begin position="690"/>
        <end position="708"/>
    </location>
</feature>
<dbReference type="InterPro" id="IPR036736">
    <property type="entry name" value="ACP-like_sf"/>
</dbReference>
<dbReference type="RefSeq" id="WP_245702648.1">
    <property type="nucleotide sequence ID" value="NZ_FNDT01000001.1"/>
</dbReference>
<feature type="transmembrane region" description="Helical" evidence="1">
    <location>
        <begin position="658"/>
        <end position="678"/>
    </location>
</feature>
<keyword evidence="3" id="KW-0436">Ligase</keyword>
<name>A0A1G8CQP6_9MICC</name>
<dbReference type="Gene3D" id="1.10.1200.10">
    <property type="entry name" value="ACP-like"/>
    <property type="match status" value="1"/>
</dbReference>
<dbReference type="GO" id="GO:0016874">
    <property type="term" value="F:ligase activity"/>
    <property type="evidence" value="ECO:0007669"/>
    <property type="project" value="UniProtKB-KW"/>
</dbReference>
<keyword evidence="1" id="KW-1133">Transmembrane helix</keyword>
<sequence>MSIITTSRPLDAPPRSVGFAATLARFNDAPAIVTETETISYRQLAQRMEAVADRLGTERRLVLLSATNDVDCLVAYLAALSGGHPVILVPGDKPSAPEAIRAAFDPDVILAAGDGNGRPHIREIRPISAHDLHPDLALLLSTSGSTGSPKLVRLSHQNLEANAASIAEYLRISSQDRAVTTLPLSYCYGLSVINSHLLTGASVVLTDLSVVDPCFWELFRSTEATTFAAVPYTFDLLERVGFADMELPHLRYVTQAGGRLAPEQVRRYAELGRRRGWDLFVMYGQTEATARMAYLPPGLAAEQPARIGVPVPGGAFRIDPVDGLDDGELVYTGPNVMLGYAEKPEDLGSGRTVHELRTGDLARRHADGLYEVVGRRSRFVKIAGLRVDLGRVEQILADFGVQAVCAGTDERLVVAVQGDHDPGLLRKVLAPELGMPRGALHMYAVDQIPRLSNGKPDYQAVLVLGEPDPVPRDVAGRAEGPQDVRTILAEQLEIPAVGDDSTFVSLGGDSLSYVATSVRLEKALGALPPDWHLRSVAELEAGASVRRRRRRFVAPVETSIVLRAVAIILIISTHIGLFHWEGTAHVLMAAAGYNFARFQLQGERVQRLRRQMTSIGRIVLPSMALIAVGYVITDHYSIANIFLLNAILGPQEVTPEWHFWFVEVLVYLLVFAVALLAIPQVSQLERRFPFGFPLGLAALGLLTRFNIVDLDLPNTAPALWLFALGWAVARARTAAHRVLITVVVLACVPGFFFGDLLREMTLLTGMLLLVWLRTLPVPRGLQRITAVLASASLYIYLTHWLVFPHLESMHPGVAVGASLVAGVLYWAVVMRVPGLVRRCTAWRRREAALPLDGAGNRQRPVR</sequence>
<reference evidence="3 4" key="1">
    <citation type="submission" date="2016-10" db="EMBL/GenBank/DDBJ databases">
        <authorList>
            <person name="de Groot N.N."/>
        </authorList>
    </citation>
    <scope>NUCLEOTIDE SEQUENCE [LARGE SCALE GENOMIC DNA]</scope>
    <source>
        <strain evidence="3 4">NP_1H</strain>
    </source>
</reference>
<evidence type="ECO:0000313" key="3">
    <source>
        <dbReference type="EMBL" id="SDH47805.1"/>
    </source>
</evidence>
<evidence type="ECO:0000313" key="4">
    <source>
        <dbReference type="Proteomes" id="UP000199258"/>
    </source>
</evidence>
<dbReference type="PANTHER" id="PTHR43767">
    <property type="entry name" value="LONG-CHAIN-FATTY-ACID--COA LIGASE"/>
    <property type="match status" value="1"/>
</dbReference>
<organism evidence="3 4">
    <name type="scientific">Arthrobacter subterraneus</name>
    <dbReference type="NCBI Taxonomy" id="335973"/>
    <lineage>
        <taxon>Bacteria</taxon>
        <taxon>Bacillati</taxon>
        <taxon>Actinomycetota</taxon>
        <taxon>Actinomycetes</taxon>
        <taxon>Micrococcales</taxon>
        <taxon>Micrococcaceae</taxon>
        <taxon>Arthrobacter</taxon>
    </lineage>
</organism>
<evidence type="ECO:0000259" key="2">
    <source>
        <dbReference type="PROSITE" id="PS50075"/>
    </source>
</evidence>
<dbReference type="InterPro" id="IPR000873">
    <property type="entry name" value="AMP-dep_synth/lig_dom"/>
</dbReference>
<proteinExistence type="predicted"/>
<dbReference type="AlphaFoldDB" id="A0A1G8CQP6"/>
<dbReference type="PROSITE" id="PS50075">
    <property type="entry name" value="CARRIER"/>
    <property type="match status" value="1"/>
</dbReference>
<dbReference type="Pfam" id="PF00501">
    <property type="entry name" value="AMP-binding"/>
    <property type="match status" value="1"/>
</dbReference>
<feature type="transmembrane region" description="Helical" evidence="1">
    <location>
        <begin position="760"/>
        <end position="777"/>
    </location>
</feature>
<gene>
    <name evidence="3" type="ORF">SAMN04488693_101356</name>
</gene>
<dbReference type="Gene3D" id="3.40.50.12780">
    <property type="entry name" value="N-terminal domain of ligase-like"/>
    <property type="match status" value="1"/>
</dbReference>
<dbReference type="InterPro" id="IPR042099">
    <property type="entry name" value="ANL_N_sf"/>
</dbReference>
<dbReference type="InterPro" id="IPR050237">
    <property type="entry name" value="ATP-dep_AMP-bd_enzyme"/>
</dbReference>